<keyword evidence="6 10" id="KW-0238">DNA-binding</keyword>
<evidence type="ECO:0000256" key="7">
    <source>
        <dbReference type="ARBA" id="ARBA00023155"/>
    </source>
</evidence>
<gene>
    <name evidence="16" type="primary">SIX5</name>
    <name evidence="14" type="synonym">DMPK</name>
</gene>
<dbReference type="PaxDb" id="9796-ENSECAP00000013001"/>
<dbReference type="PANTHER" id="PTHR10390:SF40">
    <property type="entry name" value="HOMEOBOX PROTEIN SIX5"/>
    <property type="match status" value="1"/>
</dbReference>
<dbReference type="Ensembl" id="ENSECAT00000016115.3">
    <property type="protein sequence ID" value="ENSECAP00000013001.3"/>
    <property type="gene ID" value="ENSECAG00000016750.4"/>
</dbReference>
<feature type="compositionally biased region" description="Basic and acidic residues" evidence="12">
    <location>
        <begin position="75"/>
        <end position="91"/>
    </location>
</feature>
<evidence type="ECO:0000256" key="4">
    <source>
        <dbReference type="ARBA" id="ARBA00022473"/>
    </source>
</evidence>
<dbReference type="Pfam" id="PF00046">
    <property type="entry name" value="Homeodomain"/>
    <property type="match status" value="1"/>
</dbReference>
<evidence type="ECO:0000256" key="2">
    <source>
        <dbReference type="ARBA" id="ARBA00004496"/>
    </source>
</evidence>
<sequence length="720" mass="74217">GPEPEAHAGVGKKRGLRRRENKERITDRRGGGRAHTDTETETLVESCVLASRGGRRGIGRGRSSGSARGGGDGGRAGERAGESPREEEKEAGTSQSCKTWLPCLRSRARGRRLGGRRWRRRRPKRRRRKRASSCRLCRRPRDLYLRARYHEAERARGRALGAVDKYRLRKKFPLPKTIWDGEETVYCFKERSRAALKACYRGNRYPTPDEKRRLATLTGLSLTQVSNWFKNRRQRDRTGGGGGAPCKSESDGNPTTEDESSRSPEDLERGVAPAATEAQAQGSIFLAGAASAAPCPASSSILVNGSFLAAGSSPAVLLNGSPVIINSLALGEASSLGPLLLTGGGGAPPPQPGPQGPGEGKTSLVLDPQTGEVRLEEAQPEAPDTKGAQVAASAPAGEEVPGPLSQVVPGPPPAASFPLAPGPVPSVAAPQVVPLSPPPGYPAGLSPTSPLLNLPQVVPTSQVVTLPQAVGPLQLLAAGPGSPVKVAAAAGPANVHLINSGVGVTALQLPSATAPGNFLLANPVSGSPIVTGVAVQQGKIILTATFPTSMLVSQVLPPAPSLALPLKPDAAISVPEGALPVAPSPALPEAHALGPLSAQQPPQPPPAAATAAASLPFSPDSSGLLPAFPAPPPEGLMLSPAAVPIWPAGLELSTGTEGLLEAEKGLATQAPHTVLRLPDPDPEGLLLGATAGGEVEEGLEAETKVLTQLQSVPVEEPLEL</sequence>
<evidence type="ECO:0000259" key="13">
    <source>
        <dbReference type="PROSITE" id="PS50071"/>
    </source>
</evidence>
<reference evidence="14" key="3">
    <citation type="submission" date="2025-09" db="UniProtKB">
        <authorList>
            <consortium name="Ensembl"/>
        </authorList>
    </citation>
    <scope>IDENTIFICATION</scope>
    <source>
        <strain evidence="14">Thoroughbred</strain>
    </source>
</reference>
<feature type="region of interest" description="Disordered" evidence="12">
    <location>
        <begin position="1"/>
        <end position="97"/>
    </location>
</feature>
<keyword evidence="7 10" id="KW-0371">Homeobox</keyword>
<accession>F6VMC5</accession>
<dbReference type="InterPro" id="IPR031701">
    <property type="entry name" value="SIX1_SD"/>
</dbReference>
<organism evidence="14 15">
    <name type="scientific">Equus caballus</name>
    <name type="common">Horse</name>
    <dbReference type="NCBI Taxonomy" id="9796"/>
    <lineage>
        <taxon>Eukaryota</taxon>
        <taxon>Metazoa</taxon>
        <taxon>Chordata</taxon>
        <taxon>Craniata</taxon>
        <taxon>Vertebrata</taxon>
        <taxon>Euteleostomi</taxon>
        <taxon>Mammalia</taxon>
        <taxon>Eutheria</taxon>
        <taxon>Laurasiatheria</taxon>
        <taxon>Perissodactyla</taxon>
        <taxon>Equidae</taxon>
        <taxon>Equus</taxon>
    </lineage>
</organism>
<evidence type="ECO:0000256" key="12">
    <source>
        <dbReference type="SAM" id="MobiDB-lite"/>
    </source>
</evidence>
<dbReference type="FunCoup" id="F6VMC5">
    <property type="interactions" value="303"/>
</dbReference>
<keyword evidence="9 10" id="KW-0539">Nucleus</keyword>
<name>F6VMC5_HORSE</name>
<feature type="DNA-binding region" description="Homeobox" evidence="10">
    <location>
        <begin position="190"/>
        <end position="240"/>
    </location>
</feature>
<keyword evidence="4" id="KW-0217">Developmental protein</keyword>
<evidence type="ECO:0000313" key="15">
    <source>
        <dbReference type="Proteomes" id="UP000002281"/>
    </source>
</evidence>
<dbReference type="Proteomes" id="UP000002281">
    <property type="component" value="Chromosome 10"/>
</dbReference>
<protein>
    <submittedName>
        <fullName evidence="14">DM1 protein kinase</fullName>
    </submittedName>
</protein>
<dbReference type="GO" id="GO:0003677">
    <property type="term" value="F:DNA binding"/>
    <property type="evidence" value="ECO:0007669"/>
    <property type="project" value="UniProtKB-UniRule"/>
</dbReference>
<dbReference type="PANTHER" id="PTHR10390">
    <property type="entry name" value="HOMEOBOX PROTEIN SIX"/>
    <property type="match status" value="1"/>
</dbReference>
<feature type="region of interest" description="Disordered" evidence="12">
    <location>
        <begin position="228"/>
        <end position="275"/>
    </location>
</feature>
<dbReference type="Gene3D" id="1.10.10.60">
    <property type="entry name" value="Homeodomain-like"/>
    <property type="match status" value="1"/>
</dbReference>
<dbReference type="VGNC" id="VGNC:22996">
    <property type="gene designation" value="SIX5"/>
</dbReference>
<feature type="domain" description="Homeobox" evidence="13">
    <location>
        <begin position="188"/>
        <end position="239"/>
    </location>
</feature>
<dbReference type="GO" id="GO:0005737">
    <property type="term" value="C:cytoplasm"/>
    <property type="evidence" value="ECO:0007669"/>
    <property type="project" value="UniProtKB-SubCell"/>
</dbReference>
<dbReference type="GeneTree" id="ENSGT00940000162019"/>
<dbReference type="AlphaFoldDB" id="F6VMC5"/>
<keyword evidence="8" id="KW-0804">Transcription</keyword>
<feature type="region of interest" description="Disordered" evidence="12">
    <location>
        <begin position="340"/>
        <end position="414"/>
    </location>
</feature>
<evidence type="ECO:0000256" key="5">
    <source>
        <dbReference type="ARBA" id="ARBA00023015"/>
    </source>
</evidence>
<dbReference type="SMART" id="SM00389">
    <property type="entry name" value="HOX"/>
    <property type="match status" value="1"/>
</dbReference>
<evidence type="ECO:0000256" key="1">
    <source>
        <dbReference type="ARBA" id="ARBA00004123"/>
    </source>
</evidence>
<dbReference type="InParanoid" id="F6VMC5"/>
<dbReference type="GO" id="GO:0005634">
    <property type="term" value="C:nucleus"/>
    <property type="evidence" value="ECO:0007669"/>
    <property type="project" value="UniProtKB-SubCell"/>
</dbReference>
<feature type="compositionally biased region" description="Basic and acidic residues" evidence="12">
    <location>
        <begin position="259"/>
        <end position="269"/>
    </location>
</feature>
<evidence type="ECO:0000313" key="14">
    <source>
        <dbReference type="Ensembl" id="ENSECAP00000013001.3"/>
    </source>
</evidence>
<dbReference type="STRING" id="9796.ENSECAP00000013001"/>
<feature type="region of interest" description="Disordered" evidence="12">
    <location>
        <begin position="583"/>
        <end position="615"/>
    </location>
</feature>
<dbReference type="Bgee" id="ENSECAG00000015419">
    <property type="expression patterns" value="Expressed in articular cartilage of joint and 19 other cell types or tissues"/>
</dbReference>
<keyword evidence="5" id="KW-0805">Transcription regulation</keyword>
<proteinExistence type="inferred from homology"/>
<feature type="region of interest" description="Disordered" evidence="12">
    <location>
        <begin position="112"/>
        <end position="132"/>
    </location>
</feature>
<evidence type="ECO:0000256" key="6">
    <source>
        <dbReference type="ARBA" id="ARBA00023125"/>
    </source>
</evidence>
<dbReference type="PROSITE" id="PS00027">
    <property type="entry name" value="HOMEOBOX_1"/>
    <property type="match status" value="1"/>
</dbReference>
<dbReference type="GO" id="GO:0000981">
    <property type="term" value="F:DNA-binding transcription factor activity, RNA polymerase II-specific"/>
    <property type="evidence" value="ECO:0007669"/>
    <property type="project" value="InterPro"/>
</dbReference>
<dbReference type="Pfam" id="PF16878">
    <property type="entry name" value="SIX1_SD"/>
    <property type="match status" value="1"/>
</dbReference>
<dbReference type="InterPro" id="IPR001356">
    <property type="entry name" value="HD"/>
</dbReference>
<evidence type="ECO:0000256" key="10">
    <source>
        <dbReference type="PROSITE-ProRule" id="PRU00108"/>
    </source>
</evidence>
<dbReference type="CDD" id="cd00086">
    <property type="entry name" value="homeodomain"/>
    <property type="match status" value="1"/>
</dbReference>
<keyword evidence="15" id="KW-1185">Reference proteome</keyword>
<dbReference type="PROSITE" id="PS50071">
    <property type="entry name" value="HOMEOBOX_2"/>
    <property type="match status" value="1"/>
</dbReference>
<evidence type="ECO:0000256" key="3">
    <source>
        <dbReference type="ARBA" id="ARBA00008161"/>
    </source>
</evidence>
<dbReference type="InterPro" id="IPR017970">
    <property type="entry name" value="Homeobox_CS"/>
</dbReference>
<evidence type="ECO:0000256" key="11">
    <source>
        <dbReference type="RuleBase" id="RU000682"/>
    </source>
</evidence>
<dbReference type="SUPFAM" id="SSF46689">
    <property type="entry name" value="Homeodomain-like"/>
    <property type="match status" value="1"/>
</dbReference>
<dbReference type="InterPro" id="IPR009057">
    <property type="entry name" value="Homeodomain-like_sf"/>
</dbReference>
<comment type="subcellular location">
    <subcellularLocation>
        <location evidence="2">Cytoplasm</location>
    </subcellularLocation>
    <subcellularLocation>
        <location evidence="1 10 11">Nucleus</location>
    </subcellularLocation>
</comment>
<feature type="compositionally biased region" description="Basic and acidic residues" evidence="12">
    <location>
        <begin position="18"/>
        <end position="38"/>
    </location>
</feature>
<evidence type="ECO:0000256" key="9">
    <source>
        <dbReference type="ARBA" id="ARBA00023242"/>
    </source>
</evidence>
<reference evidence="14" key="2">
    <citation type="submission" date="2025-08" db="UniProtKB">
        <authorList>
            <consortium name="Ensembl"/>
        </authorList>
    </citation>
    <scope>IDENTIFICATION</scope>
    <source>
        <strain evidence="14">Thoroughbred</strain>
    </source>
</reference>
<comment type="similarity">
    <text evidence="3">Belongs to the SIX/Sine oculis homeobox family.</text>
</comment>
<evidence type="ECO:0000256" key="8">
    <source>
        <dbReference type="ARBA" id="ARBA00023163"/>
    </source>
</evidence>
<dbReference type="FunFam" id="1.10.10.60:FF:000085">
    <property type="entry name" value="SIX homeobox 5"/>
    <property type="match status" value="1"/>
</dbReference>
<reference evidence="14 15" key="1">
    <citation type="journal article" date="2009" name="Science">
        <title>Genome sequence, comparative analysis, and population genetics of the domestic horse.</title>
        <authorList>
            <consortium name="Broad Institute Genome Sequencing Platform"/>
            <consortium name="Broad Institute Whole Genome Assembly Team"/>
            <person name="Wade C.M."/>
            <person name="Giulotto E."/>
            <person name="Sigurdsson S."/>
            <person name="Zoli M."/>
            <person name="Gnerre S."/>
            <person name="Imsland F."/>
            <person name="Lear T.L."/>
            <person name="Adelson D.L."/>
            <person name="Bailey E."/>
            <person name="Bellone R.R."/>
            <person name="Bloecker H."/>
            <person name="Distl O."/>
            <person name="Edgar R.C."/>
            <person name="Garber M."/>
            <person name="Leeb T."/>
            <person name="Mauceli E."/>
            <person name="MacLeod J.N."/>
            <person name="Penedo M.C.T."/>
            <person name="Raison J.M."/>
            <person name="Sharpe T."/>
            <person name="Vogel J."/>
            <person name="Andersson L."/>
            <person name="Antczak D.F."/>
            <person name="Biagi T."/>
            <person name="Binns M.M."/>
            <person name="Chowdhary B.P."/>
            <person name="Coleman S.J."/>
            <person name="Della Valle G."/>
            <person name="Fryc S."/>
            <person name="Guerin G."/>
            <person name="Hasegawa T."/>
            <person name="Hill E.W."/>
            <person name="Jurka J."/>
            <person name="Kiialainen A."/>
            <person name="Lindgren G."/>
            <person name="Liu J."/>
            <person name="Magnani E."/>
            <person name="Mickelson J.R."/>
            <person name="Murray J."/>
            <person name="Nergadze S.G."/>
            <person name="Onofrio R."/>
            <person name="Pedroni S."/>
            <person name="Piras M.F."/>
            <person name="Raudsepp T."/>
            <person name="Rocchi M."/>
            <person name="Roeed K.H."/>
            <person name="Ryder O.A."/>
            <person name="Searle S."/>
            <person name="Skow L."/>
            <person name="Swinburne J.E."/>
            <person name="Syvaenen A.C."/>
            <person name="Tozaki T."/>
            <person name="Valberg S.J."/>
            <person name="Vaudin M."/>
            <person name="White J.R."/>
            <person name="Zody M.C."/>
            <person name="Lander E.S."/>
            <person name="Lindblad-Toh K."/>
        </authorList>
    </citation>
    <scope>NUCLEOTIDE SEQUENCE [LARGE SCALE GENOMIC DNA]</scope>
    <source>
        <strain evidence="14 15">Thoroughbred</strain>
    </source>
</reference>
<evidence type="ECO:0000313" key="16">
    <source>
        <dbReference type="VGNC" id="VGNC:22996"/>
    </source>
</evidence>